<gene>
    <name evidence="1" type="ORF">M9H77_35954</name>
</gene>
<dbReference type="Proteomes" id="UP001060085">
    <property type="component" value="Linkage Group LG08"/>
</dbReference>
<name>A0ACB9ZS73_CATRO</name>
<organism evidence="1 2">
    <name type="scientific">Catharanthus roseus</name>
    <name type="common">Madagascar periwinkle</name>
    <name type="synonym">Vinca rosea</name>
    <dbReference type="NCBI Taxonomy" id="4058"/>
    <lineage>
        <taxon>Eukaryota</taxon>
        <taxon>Viridiplantae</taxon>
        <taxon>Streptophyta</taxon>
        <taxon>Embryophyta</taxon>
        <taxon>Tracheophyta</taxon>
        <taxon>Spermatophyta</taxon>
        <taxon>Magnoliopsida</taxon>
        <taxon>eudicotyledons</taxon>
        <taxon>Gunneridae</taxon>
        <taxon>Pentapetalae</taxon>
        <taxon>asterids</taxon>
        <taxon>lamiids</taxon>
        <taxon>Gentianales</taxon>
        <taxon>Apocynaceae</taxon>
        <taxon>Rauvolfioideae</taxon>
        <taxon>Vinceae</taxon>
        <taxon>Catharanthinae</taxon>
        <taxon>Catharanthus</taxon>
    </lineage>
</organism>
<evidence type="ECO:0000313" key="2">
    <source>
        <dbReference type="Proteomes" id="UP001060085"/>
    </source>
</evidence>
<accession>A0ACB9ZS73</accession>
<evidence type="ECO:0000313" key="1">
    <source>
        <dbReference type="EMBL" id="KAI5649949.1"/>
    </source>
</evidence>
<reference evidence="2" key="1">
    <citation type="journal article" date="2023" name="Nat. Plants">
        <title>Single-cell RNA sequencing provides a high-resolution roadmap for understanding the multicellular compartmentation of specialized metabolism.</title>
        <authorList>
            <person name="Sun S."/>
            <person name="Shen X."/>
            <person name="Li Y."/>
            <person name="Li Y."/>
            <person name="Wang S."/>
            <person name="Li R."/>
            <person name="Zhang H."/>
            <person name="Shen G."/>
            <person name="Guo B."/>
            <person name="Wei J."/>
            <person name="Xu J."/>
            <person name="St-Pierre B."/>
            <person name="Chen S."/>
            <person name="Sun C."/>
        </authorList>
    </citation>
    <scope>NUCLEOTIDE SEQUENCE [LARGE SCALE GENOMIC DNA]</scope>
</reference>
<dbReference type="EMBL" id="CM044708">
    <property type="protein sequence ID" value="KAI5649949.1"/>
    <property type="molecule type" value="Genomic_DNA"/>
</dbReference>
<proteinExistence type="predicted"/>
<comment type="caution">
    <text evidence="1">The sequence shown here is derived from an EMBL/GenBank/DDBJ whole genome shotgun (WGS) entry which is preliminary data.</text>
</comment>
<protein>
    <submittedName>
        <fullName evidence="1">Uncharacterized protein</fullName>
    </submittedName>
</protein>
<keyword evidence="2" id="KW-1185">Reference proteome</keyword>
<sequence>MIAIFERSMGDIMEVFMDDFSVFGNSFDVCLSNLERVLKRCEEIYLVLNWEKCHFMVQEGIVLGHKISENGIEVDRAKIETIERLPPPSYVRVVRTFTSLMEKVTNSPILASPDWSVPFELMCDASD</sequence>